<evidence type="ECO:0000313" key="17">
    <source>
        <dbReference type="EMBL" id="MBI6628934.1"/>
    </source>
</evidence>
<feature type="transmembrane region" description="Helical" evidence="16">
    <location>
        <begin position="6"/>
        <end position="31"/>
    </location>
</feature>
<name>A0A934M2L3_9RHOB</name>
<reference evidence="17" key="1">
    <citation type="submission" date="2020-12" db="EMBL/GenBank/DDBJ databases">
        <title>Pontibaca salina gen. nov., sp. nov., isolated from marine sediment.</title>
        <authorList>
            <person name="Bo J."/>
            <person name="Wang S."/>
            <person name="Song X."/>
            <person name="Du Z."/>
        </authorList>
    </citation>
    <scope>NUCLEOTIDE SEQUENCE</scope>
    <source>
        <strain evidence="17">S1109L</strain>
    </source>
</reference>
<keyword evidence="2" id="KW-0813">Transport</keyword>
<evidence type="ECO:0000256" key="14">
    <source>
        <dbReference type="ARBA" id="ARBA00038526"/>
    </source>
</evidence>
<dbReference type="PIRSF" id="PIRSF033913">
    <property type="entry name" value="S-S_format_DsbB"/>
    <property type="match status" value="1"/>
</dbReference>
<dbReference type="Proteomes" id="UP000613255">
    <property type="component" value="Unassembled WGS sequence"/>
</dbReference>
<evidence type="ECO:0000256" key="15">
    <source>
        <dbReference type="ARBA" id="ARBA00039389"/>
    </source>
</evidence>
<dbReference type="InterPro" id="IPR023380">
    <property type="entry name" value="DsbB-like_sf"/>
</dbReference>
<keyword evidence="10" id="KW-1015">Disulfide bond</keyword>
<dbReference type="GO" id="GO:0005886">
    <property type="term" value="C:plasma membrane"/>
    <property type="evidence" value="ECO:0007669"/>
    <property type="project" value="UniProtKB-SubCell"/>
</dbReference>
<keyword evidence="5 16" id="KW-0812">Transmembrane</keyword>
<keyword evidence="8" id="KW-0560">Oxidoreductase</keyword>
<proteinExistence type="inferred from homology"/>
<keyword evidence="7 16" id="KW-1133">Transmembrane helix</keyword>
<evidence type="ECO:0000256" key="16">
    <source>
        <dbReference type="SAM" id="Phobius"/>
    </source>
</evidence>
<dbReference type="InterPro" id="IPR050183">
    <property type="entry name" value="DsbB"/>
</dbReference>
<evidence type="ECO:0000256" key="8">
    <source>
        <dbReference type="ARBA" id="ARBA00023002"/>
    </source>
</evidence>
<gene>
    <name evidence="17" type="ORF">JAO82_03480</name>
</gene>
<dbReference type="RefSeq" id="WP_198684954.1">
    <property type="nucleotide sequence ID" value="NZ_JAEIJD010000002.1"/>
</dbReference>
<dbReference type="AlphaFoldDB" id="A0A934M2L3"/>
<dbReference type="GO" id="GO:0015035">
    <property type="term" value="F:protein-disulfide reductase activity"/>
    <property type="evidence" value="ECO:0007669"/>
    <property type="project" value="InterPro"/>
</dbReference>
<evidence type="ECO:0000256" key="13">
    <source>
        <dbReference type="ARBA" id="ARBA00038060"/>
    </source>
</evidence>
<dbReference type="GO" id="GO:0006457">
    <property type="term" value="P:protein folding"/>
    <property type="evidence" value="ECO:0007669"/>
    <property type="project" value="InterPro"/>
</dbReference>
<accession>A0A934M2L3</accession>
<dbReference type="InterPro" id="IPR024199">
    <property type="entry name" value="Uncharacterised_DsbB"/>
</dbReference>
<evidence type="ECO:0000256" key="4">
    <source>
        <dbReference type="ARBA" id="ARBA00022519"/>
    </source>
</evidence>
<comment type="function">
    <text evidence="12">Required for disulfide bond formation in some proteins. Part of a redox system composed of DsbI and DsbL that mediates formation of an essential disulfide bond in AssT.</text>
</comment>
<keyword evidence="3" id="KW-1003">Cell membrane</keyword>
<evidence type="ECO:0000256" key="10">
    <source>
        <dbReference type="ARBA" id="ARBA00023157"/>
    </source>
</evidence>
<dbReference type="PANTHER" id="PTHR36570:SF1">
    <property type="entry name" value="PROTEIN-DISULFIDE OXIDOREDUCTASE DSBI"/>
    <property type="match status" value="1"/>
</dbReference>
<comment type="caution">
    <text evidence="17">The sequence shown here is derived from an EMBL/GenBank/DDBJ whole genome shotgun (WGS) entry which is preliminary data.</text>
</comment>
<protein>
    <recommendedName>
        <fullName evidence="15">Putative protein-disulfide oxidoreductase DsbI</fullName>
    </recommendedName>
</protein>
<feature type="transmembrane region" description="Helical" evidence="16">
    <location>
        <begin position="43"/>
        <end position="60"/>
    </location>
</feature>
<comment type="similarity">
    <text evidence="13">Belongs to the DsbB family. DsbI subfamily.</text>
</comment>
<evidence type="ECO:0000256" key="1">
    <source>
        <dbReference type="ARBA" id="ARBA00004429"/>
    </source>
</evidence>
<dbReference type="EMBL" id="JAEIJD010000002">
    <property type="protein sequence ID" value="MBI6628934.1"/>
    <property type="molecule type" value="Genomic_DNA"/>
</dbReference>
<comment type="subcellular location">
    <subcellularLocation>
        <location evidence="1">Cell inner membrane</location>
        <topology evidence="1">Multi-pass membrane protein</topology>
    </subcellularLocation>
</comment>
<dbReference type="SUPFAM" id="SSF158442">
    <property type="entry name" value="DsbB-like"/>
    <property type="match status" value="1"/>
</dbReference>
<keyword evidence="11" id="KW-0676">Redox-active center</keyword>
<evidence type="ECO:0000256" key="6">
    <source>
        <dbReference type="ARBA" id="ARBA00022982"/>
    </source>
</evidence>
<evidence type="ECO:0000256" key="7">
    <source>
        <dbReference type="ARBA" id="ARBA00022989"/>
    </source>
</evidence>
<dbReference type="Gene3D" id="1.20.1550.10">
    <property type="entry name" value="DsbB-like"/>
    <property type="match status" value="1"/>
</dbReference>
<keyword evidence="18" id="KW-1185">Reference proteome</keyword>
<sequence>MTRNALILIAAGGSAGMLLGAFAFQFIGGLAPCTMCVWQRWPHAAAIAIAALVMVIPGRLLPAAGALATLCTAAIGAYHTGIERGWWSGPSACSSGPISGLSADELMAQIMQAPLARCDEVPWELLGLSMASWNTLISLGLTLVWCVALVKTKPAH</sequence>
<keyword evidence="9 16" id="KW-0472">Membrane</keyword>
<evidence type="ECO:0000256" key="12">
    <source>
        <dbReference type="ARBA" id="ARBA00037310"/>
    </source>
</evidence>
<evidence type="ECO:0000256" key="3">
    <source>
        <dbReference type="ARBA" id="ARBA00022475"/>
    </source>
</evidence>
<feature type="transmembrane region" description="Helical" evidence="16">
    <location>
        <begin position="131"/>
        <end position="150"/>
    </location>
</feature>
<keyword evidence="6" id="KW-0249">Electron transport</keyword>
<evidence type="ECO:0000256" key="2">
    <source>
        <dbReference type="ARBA" id="ARBA00022448"/>
    </source>
</evidence>
<evidence type="ECO:0000256" key="9">
    <source>
        <dbReference type="ARBA" id="ARBA00023136"/>
    </source>
</evidence>
<evidence type="ECO:0000313" key="18">
    <source>
        <dbReference type="Proteomes" id="UP000613255"/>
    </source>
</evidence>
<evidence type="ECO:0000256" key="5">
    <source>
        <dbReference type="ARBA" id="ARBA00022692"/>
    </source>
</evidence>
<comment type="subunit">
    <text evidence="14">Interacts with DsbL.</text>
</comment>
<dbReference type="PANTHER" id="PTHR36570">
    <property type="entry name" value="DISULFIDE BOND FORMATION PROTEIN B"/>
    <property type="match status" value="1"/>
</dbReference>
<organism evidence="17 18">
    <name type="scientific">Pontibaca salina</name>
    <dbReference type="NCBI Taxonomy" id="2795731"/>
    <lineage>
        <taxon>Bacteria</taxon>
        <taxon>Pseudomonadati</taxon>
        <taxon>Pseudomonadota</taxon>
        <taxon>Alphaproteobacteria</taxon>
        <taxon>Rhodobacterales</taxon>
        <taxon>Roseobacteraceae</taxon>
        <taxon>Pontibaca</taxon>
    </lineage>
</organism>
<dbReference type="InterPro" id="IPR003752">
    <property type="entry name" value="DiS_bond_form_DsbB/BdbC"/>
</dbReference>
<keyword evidence="4" id="KW-0997">Cell inner membrane</keyword>
<evidence type="ECO:0000256" key="11">
    <source>
        <dbReference type="ARBA" id="ARBA00023284"/>
    </source>
</evidence>
<dbReference type="Pfam" id="PF02600">
    <property type="entry name" value="DsbB"/>
    <property type="match status" value="1"/>
</dbReference>